<reference evidence="2" key="1">
    <citation type="submission" date="2018-11" db="EMBL/GenBank/DDBJ databases">
        <authorList>
            <consortium name="Pathogen Informatics"/>
        </authorList>
    </citation>
    <scope>NUCLEOTIDE SEQUENCE</scope>
</reference>
<feature type="domain" description="Egal-1 winged helix" evidence="1">
    <location>
        <begin position="4"/>
        <end position="72"/>
    </location>
</feature>
<feature type="domain" description="Egal-1 winged helix" evidence="1">
    <location>
        <begin position="119"/>
        <end position="184"/>
    </location>
</feature>
<feature type="domain" description="Egal-1 winged helix" evidence="1">
    <location>
        <begin position="274"/>
        <end position="331"/>
    </location>
</feature>
<keyword evidence="3" id="KW-1185">Reference proteome</keyword>
<organism evidence="2 3">
    <name type="scientific">Protopolystoma xenopodis</name>
    <dbReference type="NCBI Taxonomy" id="117903"/>
    <lineage>
        <taxon>Eukaryota</taxon>
        <taxon>Metazoa</taxon>
        <taxon>Spiralia</taxon>
        <taxon>Lophotrochozoa</taxon>
        <taxon>Platyhelminthes</taxon>
        <taxon>Monogenea</taxon>
        <taxon>Polyopisthocotylea</taxon>
        <taxon>Polystomatidea</taxon>
        <taxon>Polystomatidae</taxon>
        <taxon>Protopolystoma</taxon>
    </lineage>
</organism>
<evidence type="ECO:0000313" key="2">
    <source>
        <dbReference type="EMBL" id="VEL24640.1"/>
    </source>
</evidence>
<dbReference type="OrthoDB" id="26838at2759"/>
<gene>
    <name evidence="2" type="ORF">PXEA_LOCUS18080</name>
</gene>
<dbReference type="EMBL" id="CAAALY010068790">
    <property type="protein sequence ID" value="VEL24640.1"/>
    <property type="molecule type" value="Genomic_DNA"/>
</dbReference>
<protein>
    <recommendedName>
        <fullName evidence="1">Egal-1 winged helix domain-containing protein</fullName>
    </recommendedName>
</protein>
<evidence type="ECO:0000259" key="1">
    <source>
        <dbReference type="Pfam" id="PF23713"/>
    </source>
</evidence>
<proteinExistence type="predicted"/>
<dbReference type="Pfam" id="PF23713">
    <property type="entry name" value="WHD_Egal"/>
    <property type="match status" value="3"/>
</dbReference>
<comment type="caution">
    <text evidence="2">The sequence shown here is derived from an EMBL/GenBank/DDBJ whole genome shotgun (WGS) entry which is preliminary data.</text>
</comment>
<dbReference type="InterPro" id="IPR056589">
    <property type="entry name" value="WH_Egal-1"/>
</dbReference>
<dbReference type="AlphaFoldDB" id="A0A3S5ANM5"/>
<sequence length="432" mass="48493">MCEAYSLYILETLIQSNGSMPVNSLWSCISARFQKNAEFISVIGNTISDFEEFLLKQTSLFRIANHIVSLLDSTRVCLGDNVPIVERRRSAYSKEALSSHSGSSSHSGNGCSDFESDTAAVKFFQAHLLKRQEKWVPIKSLAGHLSQASAKVRTAVGPQSDFIHFLNRHPLVFEVQGELASLRDDFRNACFMASSSNAILCLNSKRKRKERPQSMRISNLVIKKNSFSVPTVSDYLNVQAPLSHKPNYIVPSSVANFTSTSYGNTVALSGSEYKSVMWLRQMVVKHSPKAKVSSIMQELINAAESIRNTIGLTQIELVEFLYKHGSIFTFNESSGCVDLCSTRNINLLIMGSRPHNENSFSLIRQRGCVFCVTKLWGIIDLGFHEHVFFDRSLFKHVTDLTKHFKIIFLKMLIYDHQFVAIFAQQAGHSGQN</sequence>
<accession>A0A3S5ANM5</accession>
<name>A0A3S5ANM5_9PLAT</name>
<evidence type="ECO:0000313" key="3">
    <source>
        <dbReference type="Proteomes" id="UP000784294"/>
    </source>
</evidence>
<dbReference type="Proteomes" id="UP000784294">
    <property type="component" value="Unassembled WGS sequence"/>
</dbReference>